<dbReference type="GO" id="GO:0009298">
    <property type="term" value="P:GDP-mannose biosynthetic process"/>
    <property type="evidence" value="ECO:0007669"/>
    <property type="project" value="UniProtKB-UniPathway"/>
</dbReference>
<dbReference type="NCBIfam" id="TIGR01479">
    <property type="entry name" value="GMP_PMI"/>
    <property type="match status" value="1"/>
</dbReference>
<dbReference type="InterPro" id="IPR011051">
    <property type="entry name" value="RmlC_Cupin_sf"/>
</dbReference>
<dbReference type="OrthoDB" id="9806359at2"/>
<evidence type="ECO:0000259" key="12">
    <source>
        <dbReference type="Pfam" id="PF22640"/>
    </source>
</evidence>
<organism evidence="13 14">
    <name type="scientific">Alkanindiges illinoisensis</name>
    <dbReference type="NCBI Taxonomy" id="197183"/>
    <lineage>
        <taxon>Bacteria</taxon>
        <taxon>Pseudomonadati</taxon>
        <taxon>Pseudomonadota</taxon>
        <taxon>Gammaproteobacteria</taxon>
        <taxon>Moraxellales</taxon>
        <taxon>Moraxellaceae</taxon>
        <taxon>Alkanindiges</taxon>
    </lineage>
</organism>
<dbReference type="Pfam" id="PF00483">
    <property type="entry name" value="NTP_transferase"/>
    <property type="match status" value="1"/>
</dbReference>
<dbReference type="InterPro" id="IPR001538">
    <property type="entry name" value="Man6P_isomerase-2_C"/>
</dbReference>
<accession>A0A4Y7XEG5</accession>
<dbReference type="RefSeq" id="WP_134243603.1">
    <property type="nucleotide sequence ID" value="NZ_SNTY01000012.1"/>
</dbReference>
<evidence type="ECO:0000259" key="10">
    <source>
        <dbReference type="Pfam" id="PF00483"/>
    </source>
</evidence>
<evidence type="ECO:0000256" key="3">
    <source>
        <dbReference type="ARBA" id="ARBA00012387"/>
    </source>
</evidence>
<keyword evidence="5 13" id="KW-0548">Nucleotidyltransferase</keyword>
<dbReference type="FunFam" id="3.90.550.10:FF:000046">
    <property type="entry name" value="Mannose-1-phosphate guanylyltransferase (GDP)"/>
    <property type="match status" value="1"/>
</dbReference>
<dbReference type="Pfam" id="PF01050">
    <property type="entry name" value="MannoseP_isomer"/>
    <property type="match status" value="1"/>
</dbReference>
<dbReference type="SUPFAM" id="SSF51182">
    <property type="entry name" value="RmlC-like cupins"/>
    <property type="match status" value="1"/>
</dbReference>
<feature type="domain" description="Mannose-6-phosphate isomerase type II C-terminal" evidence="11">
    <location>
        <begin position="350"/>
        <end position="462"/>
    </location>
</feature>
<dbReference type="GO" id="GO:0016853">
    <property type="term" value="F:isomerase activity"/>
    <property type="evidence" value="ECO:0007669"/>
    <property type="project" value="UniProtKB-KW"/>
</dbReference>
<dbReference type="Gene3D" id="3.90.550.10">
    <property type="entry name" value="Spore Coat Polysaccharide Biosynthesis Protein SpsA, Chain A"/>
    <property type="match status" value="1"/>
</dbReference>
<dbReference type="InterPro" id="IPR051161">
    <property type="entry name" value="Mannose-6P_isomerase_type2"/>
</dbReference>
<dbReference type="InterPro" id="IPR006375">
    <property type="entry name" value="Man1P_GuaTrfase/Man6P_Isoase"/>
</dbReference>
<dbReference type="GO" id="GO:0005525">
    <property type="term" value="F:GTP binding"/>
    <property type="evidence" value="ECO:0007669"/>
    <property type="project" value="UniProtKB-KW"/>
</dbReference>
<keyword evidence="7" id="KW-0342">GTP-binding</keyword>
<dbReference type="InterPro" id="IPR005835">
    <property type="entry name" value="NTP_transferase_dom"/>
</dbReference>
<dbReference type="Pfam" id="PF22640">
    <property type="entry name" value="ManC_GMP_beta-helix"/>
    <property type="match status" value="1"/>
</dbReference>
<evidence type="ECO:0000259" key="11">
    <source>
        <dbReference type="Pfam" id="PF01050"/>
    </source>
</evidence>
<reference evidence="13 14" key="1">
    <citation type="submission" date="2019-03" db="EMBL/GenBank/DDBJ databases">
        <title>Alkanindiges illinoisensis: a potential pathogenic isolated from ascites of a gastric cancer patient with abdominal metastasis.</title>
        <authorList>
            <person name="Hu X."/>
            <person name="Yang B."/>
            <person name="Yan X."/>
            <person name="Lin L."/>
            <person name="Zhao H."/>
            <person name="Zhou F."/>
            <person name="Su B."/>
            <person name="Chen J."/>
            <person name="Rui Y."/>
            <person name="Wang Q."/>
            <person name="Zheng L."/>
        </authorList>
    </citation>
    <scope>NUCLEOTIDE SEQUENCE [LARGE SCALE GENOMIC DNA]</scope>
    <source>
        <strain evidence="13 14">NFYY 23406</strain>
    </source>
</reference>
<feature type="domain" description="MannoseP isomerase/GMP-like beta-helix" evidence="12">
    <location>
        <begin position="291"/>
        <end position="344"/>
    </location>
</feature>
<keyword evidence="4 13" id="KW-0808">Transferase</keyword>
<keyword evidence="6" id="KW-0547">Nucleotide-binding</keyword>
<evidence type="ECO:0000313" key="13">
    <source>
        <dbReference type="EMBL" id="TEU30123.1"/>
    </source>
</evidence>
<keyword evidence="14" id="KW-1185">Reference proteome</keyword>
<dbReference type="PANTHER" id="PTHR46390:SF1">
    <property type="entry name" value="MANNOSE-1-PHOSPHATE GUANYLYLTRANSFERASE"/>
    <property type="match status" value="1"/>
</dbReference>
<keyword evidence="13" id="KW-0413">Isomerase</keyword>
<gene>
    <name evidence="13" type="ORF">E2B99_03530</name>
</gene>
<dbReference type="Gene3D" id="2.60.120.10">
    <property type="entry name" value="Jelly Rolls"/>
    <property type="match status" value="1"/>
</dbReference>
<evidence type="ECO:0000256" key="9">
    <source>
        <dbReference type="RuleBase" id="RU004190"/>
    </source>
</evidence>
<dbReference type="EMBL" id="SNTY01000012">
    <property type="protein sequence ID" value="TEU30123.1"/>
    <property type="molecule type" value="Genomic_DNA"/>
</dbReference>
<dbReference type="InterPro" id="IPR049577">
    <property type="entry name" value="GMPP_N"/>
</dbReference>
<dbReference type="PANTHER" id="PTHR46390">
    <property type="entry name" value="MANNOSE-1-PHOSPHATE GUANYLYLTRANSFERASE"/>
    <property type="match status" value="1"/>
</dbReference>
<evidence type="ECO:0000256" key="1">
    <source>
        <dbReference type="ARBA" id="ARBA00004823"/>
    </source>
</evidence>
<dbReference type="FunFam" id="2.60.120.10:FF:000032">
    <property type="entry name" value="Mannose-1-phosphate guanylyltransferase/mannose-6-phosphate isomerase"/>
    <property type="match status" value="1"/>
</dbReference>
<dbReference type="InterPro" id="IPR054566">
    <property type="entry name" value="ManC/GMP-like_b-helix"/>
</dbReference>
<evidence type="ECO:0000313" key="14">
    <source>
        <dbReference type="Proteomes" id="UP000297834"/>
    </source>
</evidence>
<sequence>MLVPVIISGGAGSRLWPVSRELHPKPFMLVDEHSLIQKTFLRAANLAGVTDIITVTSKDTLFLTRDAYLDITHNKKPHFILEPVGRNTAPAIAASALLAAELFGEDTILLALAADHLIQKCESFQNAVEKAAILAKTGRIVTFGIQPSNPETGYGYIEANGSDVVRFIEKPDYEKAVEYVSAGFLWNSGMFCFTAGTMLKELAQHAPEVLKAVKQAIQHQQGDSQEECLLGEKEFSQAPDISIDYAILEKSDKISVVSCDIGWSDIGSWDSISDLAPADENGNQLDGATDSILINSKNNYIKSNANRIVATVGVEDLIIVDTPDALLIANRANAQDVKKVVNRLKEVKHESCQLHRTVNRPWGTYTTLEEGNGFKMKRIAVKPGGSLSLQMHHHRSEHWIVVSGTAKVVNGEEEKLLHPNESTYIPAGQTHRLTNPGVIECVLIEVQVGIYLGEDDIVRFSDIYGRVS</sequence>
<dbReference type="Proteomes" id="UP000297834">
    <property type="component" value="Unassembled WGS sequence"/>
</dbReference>
<comment type="pathway">
    <text evidence="1">Nucleotide-sugar biosynthesis; GDP-alpha-D-mannose biosynthesis; GDP-alpha-D-mannose from alpha-D-mannose 1-phosphate (GTP route): step 1/1.</text>
</comment>
<evidence type="ECO:0000256" key="5">
    <source>
        <dbReference type="ARBA" id="ARBA00022695"/>
    </source>
</evidence>
<evidence type="ECO:0000256" key="6">
    <source>
        <dbReference type="ARBA" id="ARBA00022741"/>
    </source>
</evidence>
<dbReference type="GO" id="GO:0000271">
    <property type="term" value="P:polysaccharide biosynthetic process"/>
    <property type="evidence" value="ECO:0007669"/>
    <property type="project" value="InterPro"/>
</dbReference>
<feature type="domain" description="Nucleotidyl transferase" evidence="10">
    <location>
        <begin position="4"/>
        <end position="280"/>
    </location>
</feature>
<dbReference type="InterPro" id="IPR014710">
    <property type="entry name" value="RmlC-like_jellyroll"/>
</dbReference>
<evidence type="ECO:0000256" key="7">
    <source>
        <dbReference type="ARBA" id="ARBA00023134"/>
    </source>
</evidence>
<comment type="caution">
    <text evidence="13">The sequence shown here is derived from an EMBL/GenBank/DDBJ whole genome shotgun (WGS) entry which is preliminary data.</text>
</comment>
<name>A0A4Y7XEG5_9GAMM</name>
<dbReference type="SUPFAM" id="SSF53448">
    <property type="entry name" value="Nucleotide-diphospho-sugar transferases"/>
    <property type="match status" value="1"/>
</dbReference>
<comment type="similarity">
    <text evidence="2 9">Belongs to the mannose-6-phosphate isomerase type 2 family.</text>
</comment>
<dbReference type="CDD" id="cd02213">
    <property type="entry name" value="cupin_PMI_typeII_C"/>
    <property type="match status" value="1"/>
</dbReference>
<dbReference type="UniPathway" id="UPA00126">
    <property type="reaction ID" value="UER00930"/>
</dbReference>
<dbReference type="GO" id="GO:0004475">
    <property type="term" value="F:mannose-1-phosphate guanylyltransferase (GTP) activity"/>
    <property type="evidence" value="ECO:0007669"/>
    <property type="project" value="UniProtKB-EC"/>
</dbReference>
<dbReference type="EC" id="2.7.7.13" evidence="3"/>
<evidence type="ECO:0000256" key="2">
    <source>
        <dbReference type="ARBA" id="ARBA00006115"/>
    </source>
</evidence>
<protein>
    <recommendedName>
        <fullName evidence="3">mannose-1-phosphate guanylyltransferase</fullName>
        <ecNumber evidence="3">2.7.7.13</ecNumber>
    </recommendedName>
</protein>
<dbReference type="InterPro" id="IPR029044">
    <property type="entry name" value="Nucleotide-diphossugar_trans"/>
</dbReference>
<evidence type="ECO:0000256" key="4">
    <source>
        <dbReference type="ARBA" id="ARBA00022679"/>
    </source>
</evidence>
<comment type="catalytic activity">
    <reaction evidence="8">
        <text>alpha-D-mannose 1-phosphate + GTP + H(+) = GDP-alpha-D-mannose + diphosphate</text>
        <dbReference type="Rhea" id="RHEA:15229"/>
        <dbReference type="ChEBI" id="CHEBI:15378"/>
        <dbReference type="ChEBI" id="CHEBI:33019"/>
        <dbReference type="ChEBI" id="CHEBI:37565"/>
        <dbReference type="ChEBI" id="CHEBI:57527"/>
        <dbReference type="ChEBI" id="CHEBI:58409"/>
        <dbReference type="EC" id="2.7.7.13"/>
    </reaction>
</comment>
<proteinExistence type="inferred from homology"/>
<dbReference type="AlphaFoldDB" id="A0A4Y7XEG5"/>
<dbReference type="CDD" id="cd02509">
    <property type="entry name" value="GDP-M1P_Guanylyltransferase"/>
    <property type="match status" value="1"/>
</dbReference>
<evidence type="ECO:0000256" key="8">
    <source>
        <dbReference type="ARBA" id="ARBA00047343"/>
    </source>
</evidence>